<dbReference type="GeneID" id="67511940"/>
<protein>
    <submittedName>
        <fullName evidence="5 6">Flavodoxin</fullName>
    </submittedName>
</protein>
<dbReference type="eggNOG" id="COG0431">
    <property type="taxonomic scope" value="Bacteria"/>
</dbReference>
<keyword evidence="2" id="KW-0285">Flavoprotein</keyword>
<comment type="cofactor">
    <cofactor evidence="1">
        <name>FMN</name>
        <dbReference type="ChEBI" id="CHEBI:58210"/>
    </cofactor>
</comment>
<evidence type="ECO:0000259" key="4">
    <source>
        <dbReference type="PROSITE" id="PS50902"/>
    </source>
</evidence>
<evidence type="ECO:0000313" key="5">
    <source>
        <dbReference type="EMBL" id="APV34593.1"/>
    </source>
</evidence>
<dbReference type="KEGG" id="asol:BEN76_00575"/>
<reference evidence="5 7" key="1">
    <citation type="submission" date="2016-08" db="EMBL/GenBank/DDBJ databases">
        <title>Complete genome sequence of Acinetobacter baylyi strain GFJ2.</title>
        <authorList>
            <person name="Tabata M."/>
            <person name="Kuboki S."/>
            <person name="Gibu N."/>
            <person name="Kinouchi Y."/>
            <person name="Vangnai A."/>
            <person name="Kasai D."/>
            <person name="Fukuda M."/>
        </authorList>
    </citation>
    <scope>NUCLEOTIDE SEQUENCE [LARGE SCALE GENOMIC DNA]</scope>
    <source>
        <strain evidence="5 7">GFJ2</strain>
    </source>
</reference>
<sequence length="183" mass="20178">MSQIRKSLSIVYHSPYGHTAKVAAYIAQGAKKMGIEVHLMPIEHIDWDLLDASQGIIFGSPTYMGSVSADFKRFMDSSSKRWRDRIWQGKLAAGFANSGGLSGDKLSVLQQIHLFAMQHGMLWSGLPLMSTGHNQDDLNRLASSLGLMTQSDNAPVDITPPQGDLDTAIWFGEYIGGLLYRLH</sequence>
<evidence type="ECO:0000313" key="6">
    <source>
        <dbReference type="EMBL" id="WND04185.1"/>
    </source>
</evidence>
<gene>
    <name evidence="5" type="ORF">BEN76_00575</name>
    <name evidence="6" type="ORF">RHP80_07970</name>
</gene>
<dbReference type="EMBL" id="CP134206">
    <property type="protein sequence ID" value="WND04185.1"/>
    <property type="molecule type" value="Genomic_DNA"/>
</dbReference>
<dbReference type="Proteomes" id="UP000185674">
    <property type="component" value="Chromosome"/>
</dbReference>
<dbReference type="GO" id="GO:0010181">
    <property type="term" value="F:FMN binding"/>
    <property type="evidence" value="ECO:0007669"/>
    <property type="project" value="InterPro"/>
</dbReference>
<evidence type="ECO:0000256" key="3">
    <source>
        <dbReference type="ARBA" id="ARBA00022643"/>
    </source>
</evidence>
<dbReference type="GO" id="GO:0009055">
    <property type="term" value="F:electron transfer activity"/>
    <property type="evidence" value="ECO:0007669"/>
    <property type="project" value="InterPro"/>
</dbReference>
<evidence type="ECO:0000313" key="7">
    <source>
        <dbReference type="Proteomes" id="UP000185674"/>
    </source>
</evidence>
<dbReference type="PROSITE" id="PS50902">
    <property type="entry name" value="FLAVODOXIN_LIKE"/>
    <property type="match status" value="1"/>
</dbReference>
<dbReference type="InterPro" id="IPR008254">
    <property type="entry name" value="Flavodoxin/NO_synth"/>
</dbReference>
<feature type="domain" description="Flavodoxin-like" evidence="4">
    <location>
        <begin position="8"/>
        <end position="176"/>
    </location>
</feature>
<name>A0A1P8EEG3_9GAMM</name>
<dbReference type="Proteomes" id="UP001256400">
    <property type="component" value="Chromosome"/>
</dbReference>
<organism evidence="5 7">
    <name type="scientific">Acinetobacter soli</name>
    <dbReference type="NCBI Taxonomy" id="487316"/>
    <lineage>
        <taxon>Bacteria</taxon>
        <taxon>Pseudomonadati</taxon>
        <taxon>Pseudomonadota</taxon>
        <taxon>Gammaproteobacteria</taxon>
        <taxon>Moraxellales</taxon>
        <taxon>Moraxellaceae</taxon>
        <taxon>Acinetobacter</taxon>
    </lineage>
</organism>
<dbReference type="PANTHER" id="PTHR30546:SF23">
    <property type="entry name" value="FLAVOPROTEIN-LIKE PROTEIN YCP4-RELATED"/>
    <property type="match status" value="1"/>
</dbReference>
<dbReference type="SUPFAM" id="SSF52218">
    <property type="entry name" value="Flavoproteins"/>
    <property type="match status" value="1"/>
</dbReference>
<dbReference type="AlphaFoldDB" id="A0A1P8EEG3"/>
<dbReference type="PANTHER" id="PTHR30546">
    <property type="entry name" value="FLAVODOXIN-RELATED PROTEIN WRBA-RELATED"/>
    <property type="match status" value="1"/>
</dbReference>
<dbReference type="InterPro" id="IPR001226">
    <property type="entry name" value="Flavodoxin_CS"/>
</dbReference>
<dbReference type="GO" id="GO:0016020">
    <property type="term" value="C:membrane"/>
    <property type="evidence" value="ECO:0007669"/>
    <property type="project" value="TreeGrafter"/>
</dbReference>
<dbReference type="EMBL" id="CP016896">
    <property type="protein sequence ID" value="APV34593.1"/>
    <property type="molecule type" value="Genomic_DNA"/>
</dbReference>
<dbReference type="InterPro" id="IPR005025">
    <property type="entry name" value="FMN_Rdtase-like_dom"/>
</dbReference>
<keyword evidence="3" id="KW-0288">FMN</keyword>
<dbReference type="RefSeq" id="WP_004940973.1">
    <property type="nucleotide sequence ID" value="NZ_BBNM01000009.1"/>
</dbReference>
<proteinExistence type="predicted"/>
<dbReference type="GO" id="GO:0003955">
    <property type="term" value="F:NAD(P)H dehydrogenase (quinone) activity"/>
    <property type="evidence" value="ECO:0007669"/>
    <property type="project" value="TreeGrafter"/>
</dbReference>
<accession>A0A1P8EEG3</accession>
<dbReference type="PROSITE" id="PS00201">
    <property type="entry name" value="FLAVODOXIN"/>
    <property type="match status" value="1"/>
</dbReference>
<dbReference type="InterPro" id="IPR029039">
    <property type="entry name" value="Flavoprotein-like_sf"/>
</dbReference>
<evidence type="ECO:0000256" key="2">
    <source>
        <dbReference type="ARBA" id="ARBA00022630"/>
    </source>
</evidence>
<dbReference type="STRING" id="487316.BEN76_00575"/>
<dbReference type="Gene3D" id="3.40.50.360">
    <property type="match status" value="1"/>
</dbReference>
<reference evidence="6" key="2">
    <citation type="submission" date="2023-09" db="EMBL/GenBank/DDBJ databases">
        <title>Acinetobacter soli.</title>
        <authorList>
            <person name="Kim B."/>
            <person name="Kim D."/>
            <person name="Park D."/>
        </authorList>
    </citation>
    <scope>NUCLEOTIDE SEQUENCE</scope>
    <source>
        <strain evidence="6">2023.05</strain>
    </source>
</reference>
<dbReference type="Pfam" id="PF03358">
    <property type="entry name" value="FMN_red"/>
    <property type="match status" value="1"/>
</dbReference>
<evidence type="ECO:0000256" key="1">
    <source>
        <dbReference type="ARBA" id="ARBA00001917"/>
    </source>
</evidence>